<dbReference type="Pfam" id="PF04048">
    <property type="entry name" value="Sec8_N"/>
    <property type="match status" value="1"/>
</dbReference>
<evidence type="ECO:0000259" key="5">
    <source>
        <dbReference type="Pfam" id="PF04048"/>
    </source>
</evidence>
<dbReference type="InterPro" id="IPR007191">
    <property type="entry name" value="Sec8_exocyst_N"/>
</dbReference>
<comment type="similarity">
    <text evidence="1 4">Belongs to the SEC8 family.</text>
</comment>
<organism evidence="6 7">
    <name type="scientific">Ceratitis capitata</name>
    <name type="common">Mediterranean fruit fly</name>
    <name type="synonym">Tephritis capitata</name>
    <dbReference type="NCBI Taxonomy" id="7213"/>
    <lineage>
        <taxon>Eukaryota</taxon>
        <taxon>Metazoa</taxon>
        <taxon>Ecdysozoa</taxon>
        <taxon>Arthropoda</taxon>
        <taxon>Hexapoda</taxon>
        <taxon>Insecta</taxon>
        <taxon>Pterygota</taxon>
        <taxon>Neoptera</taxon>
        <taxon>Endopterygota</taxon>
        <taxon>Diptera</taxon>
        <taxon>Brachycera</taxon>
        <taxon>Muscomorpha</taxon>
        <taxon>Tephritoidea</taxon>
        <taxon>Tephritidae</taxon>
        <taxon>Ceratitis</taxon>
        <taxon>Ceratitis</taxon>
    </lineage>
</organism>
<evidence type="ECO:0000313" key="6">
    <source>
        <dbReference type="EMBL" id="CAD6991665.1"/>
    </source>
</evidence>
<evidence type="ECO:0000256" key="2">
    <source>
        <dbReference type="ARBA" id="ARBA00022448"/>
    </source>
</evidence>
<dbReference type="EMBL" id="CAJHJT010000001">
    <property type="protein sequence ID" value="CAD6991665.1"/>
    <property type="molecule type" value="Genomic_DNA"/>
</dbReference>
<dbReference type="GO" id="GO:0015031">
    <property type="term" value="P:protein transport"/>
    <property type="evidence" value="ECO:0007669"/>
    <property type="project" value="UniProtKB-KW"/>
</dbReference>
<keyword evidence="4" id="KW-0653">Protein transport</keyword>
<accession>A0A811U323</accession>
<protein>
    <recommendedName>
        <fullName evidence="4">Exocyst complex component Sec8</fullName>
    </recommendedName>
</protein>
<dbReference type="GO" id="GO:0090522">
    <property type="term" value="P:vesicle tethering involved in exocytosis"/>
    <property type="evidence" value="ECO:0007669"/>
    <property type="project" value="UniProtKB-UniRule"/>
</dbReference>
<keyword evidence="2 4" id="KW-0813">Transport</keyword>
<name>A0A811U323_CERCA</name>
<evidence type="ECO:0000256" key="1">
    <source>
        <dbReference type="ARBA" id="ARBA00010470"/>
    </source>
</evidence>
<dbReference type="GO" id="GO:0000145">
    <property type="term" value="C:exocyst"/>
    <property type="evidence" value="ECO:0007669"/>
    <property type="project" value="UniProtKB-UniRule"/>
</dbReference>
<dbReference type="Proteomes" id="UP000606786">
    <property type="component" value="Unassembled WGS sequence"/>
</dbReference>
<evidence type="ECO:0000313" key="7">
    <source>
        <dbReference type="Proteomes" id="UP000606786"/>
    </source>
</evidence>
<proteinExistence type="inferred from homology"/>
<dbReference type="OrthoDB" id="272977at2759"/>
<dbReference type="GO" id="GO:0006612">
    <property type="term" value="P:protein targeting to membrane"/>
    <property type="evidence" value="ECO:0007669"/>
    <property type="project" value="UniProtKB-UniRule"/>
</dbReference>
<dbReference type="InterPro" id="IPR039682">
    <property type="entry name" value="Sec8/EXOC4"/>
</dbReference>
<dbReference type="PANTHER" id="PTHR14146">
    <property type="entry name" value="EXOCYST COMPLEX COMPONENT 4"/>
    <property type="match status" value="1"/>
</dbReference>
<keyword evidence="7" id="KW-1185">Reference proteome</keyword>
<dbReference type="GO" id="GO:0006904">
    <property type="term" value="P:vesicle docking involved in exocytosis"/>
    <property type="evidence" value="ECO:0007669"/>
    <property type="project" value="InterPro"/>
</dbReference>
<evidence type="ECO:0000256" key="3">
    <source>
        <dbReference type="ARBA" id="ARBA00022483"/>
    </source>
</evidence>
<comment type="caution">
    <text evidence="6">The sequence shown here is derived from an EMBL/GenBank/DDBJ whole genome shotgun (WGS) entry which is preliminary data.</text>
</comment>
<keyword evidence="3 4" id="KW-0268">Exocytosis</keyword>
<dbReference type="GO" id="GO:0006893">
    <property type="term" value="P:Golgi to plasma membrane transport"/>
    <property type="evidence" value="ECO:0007669"/>
    <property type="project" value="TreeGrafter"/>
</dbReference>
<dbReference type="PANTHER" id="PTHR14146:SF0">
    <property type="entry name" value="EXOCYST COMPLEX COMPONENT 4"/>
    <property type="match status" value="1"/>
</dbReference>
<dbReference type="GO" id="GO:0045202">
    <property type="term" value="C:synapse"/>
    <property type="evidence" value="ECO:0007669"/>
    <property type="project" value="TreeGrafter"/>
</dbReference>
<gene>
    <name evidence="6" type="ORF">CCAP1982_LOCUS579</name>
</gene>
<feature type="domain" description="Exocyst complex component Sec8 N-terminal" evidence="5">
    <location>
        <begin position="58"/>
        <end position="120"/>
    </location>
</feature>
<comment type="function">
    <text evidence="4">Component of the exocyst complex involved in the docking of exocytic vesicles with fusion sites on the plasma membrane.</text>
</comment>
<evidence type="ECO:0000256" key="4">
    <source>
        <dbReference type="RuleBase" id="RU367079"/>
    </source>
</evidence>
<sequence length="232" mass="26300">MNELPPTKPPRGVKYGKDETGCGFLVNVIKSLGFSETTEERQQENLRLKRNSNVLISALTKITASRERIHGVKENLGACKRLLQCRRDELKKMWTDAVQHKYVLEMLEQINELRKVPQRIVSFSTKRQYLHASKALTDALATIQGPLSGVEGLADLRVDLQSRRQQLYQRLHEELVTQLYKNSAAEAFSNFQRNNSNRLNSSLHVESVQGVPQIDRSECKGSQSAHGNGARF</sequence>
<dbReference type="GO" id="GO:0007268">
    <property type="term" value="P:chemical synaptic transmission"/>
    <property type="evidence" value="ECO:0007669"/>
    <property type="project" value="TreeGrafter"/>
</dbReference>
<reference evidence="6" key="1">
    <citation type="submission" date="2020-11" db="EMBL/GenBank/DDBJ databases">
        <authorList>
            <person name="Whitehead M."/>
        </authorList>
    </citation>
    <scope>NUCLEOTIDE SEQUENCE</scope>
    <source>
        <strain evidence="6">EGII</strain>
    </source>
</reference>
<dbReference type="GO" id="GO:0032584">
    <property type="term" value="C:growth cone membrane"/>
    <property type="evidence" value="ECO:0007669"/>
    <property type="project" value="TreeGrafter"/>
</dbReference>
<dbReference type="AlphaFoldDB" id="A0A811U323"/>